<proteinExistence type="predicted"/>
<sequence>MSQQNNTNAKTQDASADVVLFSELQCGVSEAKHILYFITCQQRTEPSIGILQ</sequence>
<dbReference type="EMBL" id="FQYW01000009">
    <property type="protein sequence ID" value="SHI66297.1"/>
    <property type="molecule type" value="Genomic_DNA"/>
</dbReference>
<gene>
    <name evidence="1" type="ORF">SAMN02745671_01296</name>
</gene>
<dbReference type="Proteomes" id="UP000191240">
    <property type="component" value="Unassembled WGS sequence"/>
</dbReference>
<reference evidence="1 2" key="1">
    <citation type="submission" date="2016-11" db="EMBL/GenBank/DDBJ databases">
        <authorList>
            <person name="Jaros S."/>
            <person name="Januszkiewicz K."/>
            <person name="Wedrychowicz H."/>
        </authorList>
    </citation>
    <scope>NUCLEOTIDE SEQUENCE [LARGE SCALE GENOMIC DNA]</scope>
    <source>
        <strain evidence="1 2">DSM 3074</strain>
    </source>
</reference>
<accession>A0A1M6CZ67</accession>
<evidence type="ECO:0000313" key="1">
    <source>
        <dbReference type="EMBL" id="SHI66297.1"/>
    </source>
</evidence>
<dbReference type="AlphaFoldDB" id="A0A1M6CZ67"/>
<evidence type="ECO:0000313" key="2">
    <source>
        <dbReference type="Proteomes" id="UP000191240"/>
    </source>
</evidence>
<organism evidence="1 2">
    <name type="scientific">Anaerovibrio lipolyticus DSM 3074</name>
    <dbReference type="NCBI Taxonomy" id="1120997"/>
    <lineage>
        <taxon>Bacteria</taxon>
        <taxon>Bacillati</taxon>
        <taxon>Bacillota</taxon>
        <taxon>Negativicutes</taxon>
        <taxon>Selenomonadales</taxon>
        <taxon>Selenomonadaceae</taxon>
        <taxon>Anaerovibrio</taxon>
    </lineage>
</organism>
<protein>
    <submittedName>
        <fullName evidence="1">Uncharacterized protein</fullName>
    </submittedName>
</protein>
<name>A0A1M6CZ67_9FIRM</name>